<dbReference type="SUPFAM" id="SSF56601">
    <property type="entry name" value="beta-lactamase/transpeptidase-like"/>
    <property type="match status" value="1"/>
</dbReference>
<evidence type="ECO:0000259" key="5">
    <source>
        <dbReference type="PROSITE" id="PS51178"/>
    </source>
</evidence>
<dbReference type="InterPro" id="IPR005311">
    <property type="entry name" value="PBP_dimer"/>
</dbReference>
<dbReference type="GO" id="GO:0016757">
    <property type="term" value="F:glycosyltransferase activity"/>
    <property type="evidence" value="ECO:0007669"/>
    <property type="project" value="UniProtKB-KW"/>
</dbReference>
<dbReference type="SMART" id="SM00740">
    <property type="entry name" value="PASTA"/>
    <property type="match status" value="2"/>
</dbReference>
<dbReference type="PANTHER" id="PTHR30627:SF1">
    <property type="entry name" value="PEPTIDOGLYCAN D,D-TRANSPEPTIDASE FTSI"/>
    <property type="match status" value="1"/>
</dbReference>
<comment type="caution">
    <text evidence="6">The sequence shown here is derived from an EMBL/GenBank/DDBJ whole genome shotgun (WGS) entry which is preliminary data.</text>
</comment>
<dbReference type="AlphaFoldDB" id="A0A2N5N823"/>
<dbReference type="PROSITE" id="PS51178">
    <property type="entry name" value="PASTA"/>
    <property type="match status" value="1"/>
</dbReference>
<dbReference type="SUPFAM" id="SSF56519">
    <property type="entry name" value="Penicillin binding protein dimerisation domain"/>
    <property type="match status" value="1"/>
</dbReference>
<organism evidence="6 7">
    <name type="scientific">Paenibacillus pasadenensis</name>
    <dbReference type="NCBI Taxonomy" id="217090"/>
    <lineage>
        <taxon>Bacteria</taxon>
        <taxon>Bacillati</taxon>
        <taxon>Bacillota</taxon>
        <taxon>Bacilli</taxon>
        <taxon>Bacillales</taxon>
        <taxon>Paenibacillaceae</taxon>
        <taxon>Paenibacillus</taxon>
    </lineage>
</organism>
<dbReference type="GO" id="GO:0051301">
    <property type="term" value="P:cell division"/>
    <property type="evidence" value="ECO:0007669"/>
    <property type="project" value="UniProtKB-KW"/>
</dbReference>
<dbReference type="Pfam" id="PF03793">
    <property type="entry name" value="PASTA"/>
    <property type="match status" value="1"/>
</dbReference>
<evidence type="ECO:0000256" key="1">
    <source>
        <dbReference type="ARBA" id="ARBA00004370"/>
    </source>
</evidence>
<dbReference type="InterPro" id="IPR036138">
    <property type="entry name" value="PBP_dimer_sf"/>
</dbReference>
<dbReference type="GO" id="GO:0008658">
    <property type="term" value="F:penicillin binding"/>
    <property type="evidence" value="ECO:0007669"/>
    <property type="project" value="InterPro"/>
</dbReference>
<evidence type="ECO:0000313" key="7">
    <source>
        <dbReference type="Proteomes" id="UP000234789"/>
    </source>
</evidence>
<feature type="compositionally biased region" description="Low complexity" evidence="4">
    <location>
        <begin position="722"/>
        <end position="739"/>
    </location>
</feature>
<keyword evidence="7" id="KW-1185">Reference proteome</keyword>
<proteinExistence type="inferred from homology"/>
<dbReference type="SUPFAM" id="SSF54184">
    <property type="entry name" value="Penicillin-binding protein 2x (pbp-2x), c-terminal domain"/>
    <property type="match status" value="1"/>
</dbReference>
<keyword evidence="6" id="KW-0132">Cell division</keyword>
<dbReference type="Pfam" id="PF03717">
    <property type="entry name" value="PBP_dimer"/>
    <property type="match status" value="1"/>
</dbReference>
<evidence type="ECO:0000313" key="6">
    <source>
        <dbReference type="EMBL" id="PLT46492.1"/>
    </source>
</evidence>
<dbReference type="Gene3D" id="3.30.10.20">
    <property type="match status" value="1"/>
</dbReference>
<dbReference type="Gene3D" id="3.40.710.10">
    <property type="entry name" value="DD-peptidase/beta-lactamase superfamily"/>
    <property type="match status" value="1"/>
</dbReference>
<gene>
    <name evidence="6" type="ORF">B8V81_4923</name>
</gene>
<evidence type="ECO:0000256" key="4">
    <source>
        <dbReference type="SAM" id="MobiDB-lite"/>
    </source>
</evidence>
<keyword evidence="6" id="KW-0131">Cell cycle</keyword>
<dbReference type="InterPro" id="IPR001460">
    <property type="entry name" value="PCN-bd_Tpept"/>
</dbReference>
<feature type="domain" description="PASTA" evidence="5">
    <location>
        <begin position="606"/>
        <end position="666"/>
    </location>
</feature>
<evidence type="ECO:0000256" key="2">
    <source>
        <dbReference type="ARBA" id="ARBA00007171"/>
    </source>
</evidence>
<dbReference type="Proteomes" id="UP000234789">
    <property type="component" value="Unassembled WGS sequence"/>
</dbReference>
<keyword evidence="3" id="KW-0472">Membrane</keyword>
<dbReference type="CDD" id="cd06576">
    <property type="entry name" value="PASTA_Pbp2x-like_1"/>
    <property type="match status" value="1"/>
</dbReference>
<dbReference type="GO" id="GO:0005886">
    <property type="term" value="C:plasma membrane"/>
    <property type="evidence" value="ECO:0007669"/>
    <property type="project" value="TreeGrafter"/>
</dbReference>
<dbReference type="PANTHER" id="PTHR30627">
    <property type="entry name" value="PEPTIDOGLYCAN D,D-TRANSPEPTIDASE"/>
    <property type="match status" value="1"/>
</dbReference>
<feature type="region of interest" description="Disordered" evidence="4">
    <location>
        <begin position="721"/>
        <end position="766"/>
    </location>
</feature>
<dbReference type="Gene3D" id="3.90.1310.10">
    <property type="entry name" value="Penicillin-binding protein 2a (Domain 2)"/>
    <property type="match status" value="1"/>
</dbReference>
<evidence type="ECO:0000256" key="3">
    <source>
        <dbReference type="ARBA" id="ARBA00023136"/>
    </source>
</evidence>
<dbReference type="InterPro" id="IPR005543">
    <property type="entry name" value="PASTA_dom"/>
</dbReference>
<dbReference type="Pfam" id="PF00905">
    <property type="entry name" value="Transpeptidase"/>
    <property type="match status" value="1"/>
</dbReference>
<dbReference type="EMBL" id="NFEZ01000004">
    <property type="protein sequence ID" value="PLT46492.1"/>
    <property type="molecule type" value="Genomic_DNA"/>
</dbReference>
<dbReference type="InterPro" id="IPR012338">
    <property type="entry name" value="Beta-lactam/transpept-like"/>
</dbReference>
<comment type="similarity">
    <text evidence="2">Belongs to the transpeptidase family.</text>
</comment>
<keyword evidence="6" id="KW-0328">Glycosyltransferase</keyword>
<dbReference type="InterPro" id="IPR050515">
    <property type="entry name" value="Beta-lactam/transpept"/>
</dbReference>
<protein>
    <submittedName>
        <fullName evidence="6">Cell division protein FtsI [Peptidoglycan synthetase]</fullName>
        <ecNumber evidence="6">2.4.1.129</ecNumber>
    </submittedName>
</protein>
<keyword evidence="6" id="KW-0808">Transferase</keyword>
<dbReference type="GO" id="GO:0071555">
    <property type="term" value="P:cell wall organization"/>
    <property type="evidence" value="ECO:0007669"/>
    <property type="project" value="TreeGrafter"/>
</dbReference>
<dbReference type="EC" id="2.4.1.129" evidence="6"/>
<reference evidence="6 7" key="1">
    <citation type="submission" date="2017-05" db="EMBL/GenBank/DDBJ databases">
        <title>Functional genome analysis of Paenibacillus pasadenensis strain R16: insights on endophytic life style and antifungal activity.</title>
        <authorList>
            <person name="Passera A."/>
            <person name="Marcolungo L."/>
            <person name="Casati P."/>
            <person name="Brasca M."/>
            <person name="Quaglino F."/>
            <person name="Delledonne M."/>
        </authorList>
    </citation>
    <scope>NUCLEOTIDE SEQUENCE [LARGE SCALE GENOMIC DNA]</scope>
    <source>
        <strain evidence="6 7">R16</strain>
    </source>
</reference>
<sequence length="766" mass="81974">MKANHAFQTVKRIKMRTVVVGGLITLLFLILLSRLFWVQVVKADFWLDEAKKIWTAQDTIPAERGTISDRNGTLLAMNIPAYSVVVDPKMLDKVGLAEEAAQGLAKVLGKPEAEVLQQATYRNDKGELVQYRMLRPQGYQIDKAKADEVLALRKALAESYKKRTGKTLREGSVGIVLEESSKRYYPNNFLAAHVLGYMNKEGQPVTGLEAGFNDLLKGQDGKIVYEKDGNRVQVASGRAEVQPAVNGGKLKLTLDAEIQNFLQDAIQKVYDEYKPESVTAIAADPNTMEILGMGSLPSYDPNDYSKYKVGNFYNHAVSSLYEPGSTFKIVTLASAVQEGVFNPNATYKSGSIKVPGNTVRDIRRGGWGEISYLEGLKRSSNVAFVKLGYEMLGKEKLVDYIENFGFGKRTGVELGNESRGVLNIIYPSDVARATFGQGPVAVTPIQQVTAVAAVANGGKLMKPHIVKSVEDPKTGKVTETKPEVVRQVISAETSRKVGEYLEQVVSDKEIGSGKNAAIAGYRIAGKTGTAQKVVGKGYSSDKYVVSFIGYAPVENPRIVVYVLVDSPNNPMVGGGTVAAPVFKEIVGNSLRYMGVKPSVETTASSGQAALTVPDLKGLGAAEAQAELKKRGLESKLVGKGAKVLQQMPPAGAVLAEKQRVYLLTEKESELALPSLAGLSLRDALQLCSSAGKRCVTEGEGYVVAQSDARLNGEPVVKLTLKPPGEAAAESADGSAADAAADGEKKPKEGSSDTETAGSGPDRSPGG</sequence>
<feature type="compositionally biased region" description="Basic and acidic residues" evidence="4">
    <location>
        <begin position="741"/>
        <end position="750"/>
    </location>
</feature>
<accession>A0A2N5N823</accession>
<comment type="subcellular location">
    <subcellularLocation>
        <location evidence="1">Membrane</location>
    </subcellularLocation>
</comment>
<name>A0A2N5N823_9BACL</name>